<comment type="similarity">
    <text evidence="1">Belongs to the Cu-Zn superoxide dismutase family.</text>
</comment>
<dbReference type="STRING" id="67356.AQJ84_02980"/>
<dbReference type="InterPro" id="IPR001424">
    <property type="entry name" value="SOD_Cu_Zn_dom"/>
</dbReference>
<dbReference type="Gene3D" id="2.60.40.200">
    <property type="entry name" value="Superoxide dismutase, copper/zinc binding domain"/>
    <property type="match status" value="1"/>
</dbReference>
<keyword evidence="5" id="KW-1185">Reference proteome</keyword>
<proteinExistence type="inferred from homology"/>
<dbReference type="PATRIC" id="fig|67356.5.peg.670"/>
<protein>
    <submittedName>
        <fullName evidence="4">Superoxide dismutase</fullName>
    </submittedName>
</protein>
<organism evidence="4 5">
    <name type="scientific">Streptomyces resistomycificus</name>
    <dbReference type="NCBI Taxonomy" id="67356"/>
    <lineage>
        <taxon>Bacteria</taxon>
        <taxon>Bacillati</taxon>
        <taxon>Actinomycetota</taxon>
        <taxon>Actinomycetes</taxon>
        <taxon>Kitasatosporales</taxon>
        <taxon>Streptomycetaceae</taxon>
        <taxon>Streptomyces</taxon>
        <taxon>Streptomyces aurantiacus group</taxon>
    </lineage>
</organism>
<dbReference type="RefSeq" id="WP_030039698.1">
    <property type="nucleotide sequence ID" value="NZ_LGUS01000013.1"/>
</dbReference>
<evidence type="ECO:0000313" key="5">
    <source>
        <dbReference type="Proteomes" id="UP000037251"/>
    </source>
</evidence>
<dbReference type="GO" id="GO:0006801">
    <property type="term" value="P:superoxide metabolic process"/>
    <property type="evidence" value="ECO:0007669"/>
    <property type="project" value="InterPro"/>
</dbReference>
<accession>A0A0L8LXP3</accession>
<name>A0A0L8LXP3_9ACTN</name>
<dbReference type="SUPFAM" id="SSF49329">
    <property type="entry name" value="Cu,Zn superoxide dismutase-like"/>
    <property type="match status" value="1"/>
</dbReference>
<dbReference type="InterPro" id="IPR036423">
    <property type="entry name" value="SOD-like_Cu/Zn_dom_sf"/>
</dbReference>
<dbReference type="Proteomes" id="UP000037251">
    <property type="component" value="Unassembled WGS sequence"/>
</dbReference>
<dbReference type="Pfam" id="PF00080">
    <property type="entry name" value="Sod_Cu"/>
    <property type="match status" value="1"/>
</dbReference>
<evidence type="ECO:0000256" key="2">
    <source>
        <dbReference type="SAM" id="SignalP"/>
    </source>
</evidence>
<dbReference type="AlphaFoldDB" id="A0A0L8LXP3"/>
<dbReference type="EMBL" id="LGUS01000013">
    <property type="protein sequence ID" value="KOG42947.1"/>
    <property type="molecule type" value="Genomic_DNA"/>
</dbReference>
<evidence type="ECO:0000256" key="1">
    <source>
        <dbReference type="ARBA" id="ARBA00010457"/>
    </source>
</evidence>
<dbReference type="eggNOG" id="COG2032">
    <property type="taxonomic scope" value="Bacteria"/>
</dbReference>
<keyword evidence="2" id="KW-0732">Signal</keyword>
<comment type="caution">
    <text evidence="4">The sequence shown here is derived from an EMBL/GenBank/DDBJ whole genome shotgun (WGS) entry which is preliminary data.</text>
</comment>
<evidence type="ECO:0000313" key="4">
    <source>
        <dbReference type="EMBL" id="KOG42947.1"/>
    </source>
</evidence>
<feature type="domain" description="Superoxide dismutase copper/zinc binding" evidence="3">
    <location>
        <begin position="80"/>
        <end position="204"/>
    </location>
</feature>
<feature type="signal peptide" evidence="2">
    <location>
        <begin position="1"/>
        <end position="35"/>
    </location>
</feature>
<reference evidence="5" key="1">
    <citation type="submission" date="2015-07" db="EMBL/GenBank/DDBJ databases">
        <authorList>
            <person name="Ju K.-S."/>
            <person name="Doroghazi J.R."/>
            <person name="Metcalf W.W."/>
        </authorList>
    </citation>
    <scope>NUCLEOTIDE SEQUENCE [LARGE SCALE GENOMIC DNA]</scope>
    <source>
        <strain evidence="5">NRRL 2290</strain>
    </source>
</reference>
<feature type="chain" id="PRO_5011859143" evidence="2">
    <location>
        <begin position="36"/>
        <end position="208"/>
    </location>
</feature>
<dbReference type="GO" id="GO:0046872">
    <property type="term" value="F:metal ion binding"/>
    <property type="evidence" value="ECO:0007669"/>
    <property type="project" value="InterPro"/>
</dbReference>
<sequence length="208" mass="21932">MSKHRFIVKHRGSLAAVAAVSAVAVGVGVMASAGAAEPQNSAKAPVRKVVVRTTFSPVSEVAGAKAVTYNSALVPEGARVQVKEELRRDGGTRIELSVRDLVPNRVYGVHVHTKPCGALPTDAGPHYQNQVDPTQPSVDPAYANRLNEIWLDLATNKDGSDRSMAIVAWQFRAGGARSVVLHEMGTAMHPGHAGTAGARLACVNVPFE</sequence>
<evidence type="ECO:0000259" key="3">
    <source>
        <dbReference type="Pfam" id="PF00080"/>
    </source>
</evidence>
<gene>
    <name evidence="4" type="ORF">ADK37_03105</name>
</gene>